<sequence length="381" mass="44417" precursor="true">MKFWQKCILIFCISICLIVLQGCSNKARTTDIKCKVIIDDISDSNIVATLLYDDIKFRNSRTYLWENKKITASNDKYKKTFANKYPVSSEIKLIKQLKLDKLLSDTYGQLIYYANTVEYELFLYEAYDSFDWKIYFLYENDVKEITIKNDEDRNIYTYQITEDAVYVHSSKIYKINKKDYTIEILEVPFDEFEVDSAAAELGGVFIDNDNYIKATSEYKIKSSGNNQITQNENGGVILRYNFKTKSAETFFETDYIEKIFPLDDGYLVLACEKDTYKPCLKYYDKNFKLSESKYIEIESEYGKVSNFFCGSFFSLYDGKLYGVMRVDGKKINEIVVIDIQTAKVVYQLEFINSMASKEGFGLMDAAFHLRKNGKLIDLSLY</sequence>
<name>G8LV65_ACECE</name>
<dbReference type="HOGENOM" id="CLU_725024_0_0_9"/>
<proteinExistence type="predicted"/>
<evidence type="ECO:0000313" key="2">
    <source>
        <dbReference type="EMBL" id="AEV67419.1"/>
    </source>
</evidence>
<evidence type="ECO:0000256" key="1">
    <source>
        <dbReference type="SAM" id="SignalP"/>
    </source>
</evidence>
<keyword evidence="1" id="KW-0732">Signal</keyword>
<dbReference type="RefSeq" id="WP_014254048.1">
    <property type="nucleotide sequence ID" value="NC_016627.1"/>
</dbReference>
<dbReference type="STRING" id="720554.Clocl_0716"/>
<evidence type="ECO:0000313" key="3">
    <source>
        <dbReference type="Proteomes" id="UP000005435"/>
    </source>
</evidence>
<feature type="signal peptide" evidence="1">
    <location>
        <begin position="1"/>
        <end position="21"/>
    </location>
</feature>
<keyword evidence="3" id="KW-1185">Reference proteome</keyword>
<dbReference type="KEGG" id="ccl:Clocl_0716"/>
<gene>
    <name evidence="2" type="ordered locus">Clocl_0716</name>
</gene>
<reference evidence="3" key="1">
    <citation type="submission" date="2011-12" db="EMBL/GenBank/DDBJ databases">
        <title>Complete sequence of Clostridium clariflavum DSM 19732.</title>
        <authorList>
            <consortium name="US DOE Joint Genome Institute"/>
            <person name="Lucas S."/>
            <person name="Han J."/>
            <person name="Lapidus A."/>
            <person name="Cheng J.-F."/>
            <person name="Goodwin L."/>
            <person name="Pitluck S."/>
            <person name="Peters L."/>
            <person name="Teshima H."/>
            <person name="Detter J.C."/>
            <person name="Han C."/>
            <person name="Tapia R."/>
            <person name="Land M."/>
            <person name="Hauser L."/>
            <person name="Kyrpides N."/>
            <person name="Ivanova N."/>
            <person name="Pagani I."/>
            <person name="Kitzmiller T."/>
            <person name="Lynd L."/>
            <person name="Izquierdo J."/>
            <person name="Woyke T."/>
        </authorList>
    </citation>
    <scope>NUCLEOTIDE SEQUENCE [LARGE SCALE GENOMIC DNA]</scope>
    <source>
        <strain evidence="3">DSM 19732 / NBRC 101661 / EBR45</strain>
    </source>
</reference>
<dbReference type="PROSITE" id="PS51257">
    <property type="entry name" value="PROKAR_LIPOPROTEIN"/>
    <property type="match status" value="1"/>
</dbReference>
<dbReference type="eggNOG" id="ENOG5033SSF">
    <property type="taxonomic scope" value="Bacteria"/>
</dbReference>
<dbReference type="Proteomes" id="UP000005435">
    <property type="component" value="Chromosome"/>
</dbReference>
<feature type="chain" id="PRO_5038660237" evidence="1">
    <location>
        <begin position="22"/>
        <end position="381"/>
    </location>
</feature>
<organism evidence="2 3">
    <name type="scientific">Acetivibrio clariflavus (strain DSM 19732 / NBRC 101661 / EBR45)</name>
    <name type="common">Clostridium clariflavum</name>
    <dbReference type="NCBI Taxonomy" id="720554"/>
    <lineage>
        <taxon>Bacteria</taxon>
        <taxon>Bacillati</taxon>
        <taxon>Bacillota</taxon>
        <taxon>Clostridia</taxon>
        <taxon>Eubacteriales</taxon>
        <taxon>Oscillospiraceae</taxon>
        <taxon>Acetivibrio</taxon>
    </lineage>
</organism>
<protein>
    <submittedName>
        <fullName evidence="2">Uncharacterized protein</fullName>
    </submittedName>
</protein>
<accession>G8LV65</accession>
<dbReference type="AlphaFoldDB" id="G8LV65"/>
<dbReference type="EMBL" id="CP003065">
    <property type="protein sequence ID" value="AEV67419.1"/>
    <property type="molecule type" value="Genomic_DNA"/>
</dbReference>
<reference evidence="2 3" key="2">
    <citation type="journal article" date="2012" name="Stand. Genomic Sci.">
        <title>Complete Genome Sequence of Clostridium clariflavum DSM 19732.</title>
        <authorList>
            <person name="Izquierdo J.A."/>
            <person name="Goodwin L."/>
            <person name="Davenport K.W."/>
            <person name="Teshima H."/>
            <person name="Bruce D."/>
            <person name="Detter C."/>
            <person name="Tapia R."/>
            <person name="Han S."/>
            <person name="Land M."/>
            <person name="Hauser L."/>
            <person name="Jeffries C.D."/>
            <person name="Han J."/>
            <person name="Pitluck S."/>
            <person name="Nolan M."/>
            <person name="Chen A."/>
            <person name="Huntemann M."/>
            <person name="Mavromatis K."/>
            <person name="Mikhailova N."/>
            <person name="Liolios K."/>
            <person name="Woyke T."/>
            <person name="Lynd L.R."/>
        </authorList>
    </citation>
    <scope>NUCLEOTIDE SEQUENCE [LARGE SCALE GENOMIC DNA]</scope>
    <source>
        <strain evidence="3">DSM 19732 / NBRC 101661 / EBR45</strain>
    </source>
</reference>